<keyword evidence="3" id="KW-0675">Receptor</keyword>
<dbReference type="EMBL" id="RJVL01000006">
    <property type="protein sequence ID" value="ROR41402.1"/>
    <property type="molecule type" value="Genomic_DNA"/>
</dbReference>
<proteinExistence type="inferred from homology"/>
<evidence type="ECO:0000313" key="3">
    <source>
        <dbReference type="EMBL" id="ROR41402.1"/>
    </source>
</evidence>
<evidence type="ECO:0000256" key="1">
    <source>
        <dbReference type="ARBA" id="ARBA00006987"/>
    </source>
</evidence>
<keyword evidence="4" id="KW-1185">Reference proteome</keyword>
<feature type="signal peptide" evidence="2">
    <location>
        <begin position="1"/>
        <end position="25"/>
    </location>
</feature>
<protein>
    <submittedName>
        <fullName evidence="3">Tripartite-type tricarboxylate transporter receptor subunit TctC</fullName>
    </submittedName>
</protein>
<reference evidence="3 4" key="1">
    <citation type="submission" date="2018-11" db="EMBL/GenBank/DDBJ databases">
        <title>Genomic Encyclopedia of Type Strains, Phase IV (KMG-IV): sequencing the most valuable type-strain genomes for metagenomic binning, comparative biology and taxonomic classification.</title>
        <authorList>
            <person name="Goeker M."/>
        </authorList>
    </citation>
    <scope>NUCLEOTIDE SEQUENCE [LARGE SCALE GENOMIC DNA]</scope>
    <source>
        <strain evidence="3 4">DSM 15985</strain>
    </source>
</reference>
<dbReference type="Gene3D" id="3.40.190.150">
    <property type="entry name" value="Bordetella uptake gene, domain 1"/>
    <property type="match status" value="1"/>
</dbReference>
<keyword evidence="2" id="KW-0732">Signal</keyword>
<dbReference type="Pfam" id="PF03401">
    <property type="entry name" value="TctC"/>
    <property type="match status" value="1"/>
</dbReference>
<sequence>MFRRTVLAAGAVLALAAGAPTMALAKDAWPVKTITLVQPYAPGGTSDMLARIIANELEKRITASVIVESKAGANGNIATAYVSRAKPDGGTFLVGSSSPVVISPTLYKNVPYDPVKDLTPITPLAKAPFLLVTGANSGINSVDELLKLIKADKINFGSAGAGSPQHMIVEMFHMQAKAKTMHVPYKGSAPLVLAVMSNEVQYAIDNPVPLKPQIEAGKIKALAITSKTASPKFPGVKPLAEQGFPGFEAEPWYGMIGSKGLPKDLAERMNKYVREILAQENVKQKISDLGAEAYGLSTADFAQLIAADIQKWGAAVKASGATAD</sequence>
<comment type="caution">
    <text evidence="3">The sequence shown here is derived from an EMBL/GenBank/DDBJ whole genome shotgun (WGS) entry which is preliminary data.</text>
</comment>
<evidence type="ECO:0000313" key="4">
    <source>
        <dbReference type="Proteomes" id="UP000271868"/>
    </source>
</evidence>
<dbReference type="CDD" id="cd13578">
    <property type="entry name" value="PBP2_Bug27"/>
    <property type="match status" value="1"/>
</dbReference>
<dbReference type="InterPro" id="IPR005064">
    <property type="entry name" value="BUG"/>
</dbReference>
<dbReference type="InterPro" id="IPR042100">
    <property type="entry name" value="Bug_dom1"/>
</dbReference>
<gene>
    <name evidence="3" type="ORF">EDC60_2683</name>
</gene>
<dbReference type="Proteomes" id="UP000271868">
    <property type="component" value="Unassembled WGS sequence"/>
</dbReference>
<dbReference type="PANTHER" id="PTHR42928">
    <property type="entry name" value="TRICARBOXYLATE-BINDING PROTEIN"/>
    <property type="match status" value="1"/>
</dbReference>
<accession>A0AAX1WSI9</accession>
<evidence type="ECO:0000256" key="2">
    <source>
        <dbReference type="SAM" id="SignalP"/>
    </source>
</evidence>
<dbReference type="SUPFAM" id="SSF53850">
    <property type="entry name" value="Periplasmic binding protein-like II"/>
    <property type="match status" value="1"/>
</dbReference>
<dbReference type="AlphaFoldDB" id="A0AAX1WSI9"/>
<dbReference type="PANTHER" id="PTHR42928:SF5">
    <property type="entry name" value="BLR1237 PROTEIN"/>
    <property type="match status" value="1"/>
</dbReference>
<dbReference type="Gene3D" id="3.40.190.10">
    <property type="entry name" value="Periplasmic binding protein-like II"/>
    <property type="match status" value="1"/>
</dbReference>
<comment type="similarity">
    <text evidence="1">Belongs to the UPF0065 (bug) family.</text>
</comment>
<name>A0AAX1WSI9_9BURK</name>
<dbReference type="PIRSF" id="PIRSF017082">
    <property type="entry name" value="YflP"/>
    <property type="match status" value="1"/>
</dbReference>
<organism evidence="3 4">
    <name type="scientific">Diaphorobacter nitroreducens</name>
    <dbReference type="NCBI Taxonomy" id="164759"/>
    <lineage>
        <taxon>Bacteria</taxon>
        <taxon>Pseudomonadati</taxon>
        <taxon>Pseudomonadota</taxon>
        <taxon>Betaproteobacteria</taxon>
        <taxon>Burkholderiales</taxon>
        <taxon>Comamonadaceae</taxon>
        <taxon>Diaphorobacter</taxon>
    </lineage>
</organism>
<dbReference type="RefSeq" id="WP_123676378.1">
    <property type="nucleotide sequence ID" value="NZ_RJVL01000006.1"/>
</dbReference>
<feature type="chain" id="PRO_5043668076" evidence="2">
    <location>
        <begin position="26"/>
        <end position="324"/>
    </location>
</feature>